<proteinExistence type="predicted"/>
<dbReference type="Pfam" id="PF04304">
    <property type="entry name" value="DUF454"/>
    <property type="match status" value="1"/>
</dbReference>
<accession>A0A4Q7MIV9</accession>
<reference evidence="2 3" key="1">
    <citation type="submission" date="2019-02" db="EMBL/GenBank/DDBJ databases">
        <title>Genomic Encyclopedia of Type Strains, Phase IV (KMG-IV): sequencing the most valuable type-strain genomes for metagenomic binning, comparative biology and taxonomic classification.</title>
        <authorList>
            <person name="Goeker M."/>
        </authorList>
    </citation>
    <scope>NUCLEOTIDE SEQUENCE [LARGE SCALE GENOMIC DNA]</scope>
    <source>
        <strain evidence="2 3">DSM 16618</strain>
    </source>
</reference>
<dbReference type="GeneID" id="99726989"/>
<evidence type="ECO:0000313" key="3">
    <source>
        <dbReference type="Proteomes" id="UP000292039"/>
    </source>
</evidence>
<sequence>MKPEEQAQPVNVPTRNRVVRWGYFVLGLALVGLGIIGALLPVMPTTVFLIGAAWCFARSSPRWESWLLNHPSFGPVLRNWQARGAIAPRAKAYACSGIAAGYAIFFLSAKPGLWLALGVGAFMLASAAYILTRPSA</sequence>
<dbReference type="EMBL" id="SGWZ01000004">
    <property type="protein sequence ID" value="RZS67228.1"/>
    <property type="molecule type" value="Genomic_DNA"/>
</dbReference>
<dbReference type="AlphaFoldDB" id="A0A4Q7MIV9"/>
<dbReference type="RefSeq" id="WP_068370539.1">
    <property type="nucleotide sequence ID" value="NZ_CBCSEB010000008.1"/>
</dbReference>
<feature type="transmembrane region" description="Helical" evidence="1">
    <location>
        <begin position="23"/>
        <end position="56"/>
    </location>
</feature>
<name>A0A4Q7MIV9_9BURK</name>
<comment type="caution">
    <text evidence="2">The sequence shown here is derived from an EMBL/GenBank/DDBJ whole genome shotgun (WGS) entry which is preliminary data.</text>
</comment>
<dbReference type="PANTHER" id="PTHR35813:SF1">
    <property type="entry name" value="INNER MEMBRANE PROTEIN YBAN"/>
    <property type="match status" value="1"/>
</dbReference>
<evidence type="ECO:0000313" key="2">
    <source>
        <dbReference type="EMBL" id="RZS67228.1"/>
    </source>
</evidence>
<dbReference type="PANTHER" id="PTHR35813">
    <property type="entry name" value="INNER MEMBRANE PROTEIN YBAN"/>
    <property type="match status" value="1"/>
</dbReference>
<gene>
    <name evidence="2" type="ORF">EV679_2441</name>
</gene>
<evidence type="ECO:0000256" key="1">
    <source>
        <dbReference type="SAM" id="Phobius"/>
    </source>
</evidence>
<evidence type="ECO:0008006" key="4">
    <source>
        <dbReference type="Google" id="ProtNLM"/>
    </source>
</evidence>
<dbReference type="GO" id="GO:0005886">
    <property type="term" value="C:plasma membrane"/>
    <property type="evidence" value="ECO:0007669"/>
    <property type="project" value="TreeGrafter"/>
</dbReference>
<protein>
    <recommendedName>
        <fullName evidence="4">DUF454 domain-containing protein</fullName>
    </recommendedName>
</protein>
<keyword evidence="1" id="KW-0812">Transmembrane</keyword>
<dbReference type="PIRSF" id="PIRSF016789">
    <property type="entry name" value="DUF454"/>
    <property type="match status" value="1"/>
</dbReference>
<keyword evidence="1" id="KW-0472">Membrane</keyword>
<feature type="transmembrane region" description="Helical" evidence="1">
    <location>
        <begin position="113"/>
        <end position="132"/>
    </location>
</feature>
<dbReference type="InterPro" id="IPR007401">
    <property type="entry name" value="DUF454"/>
</dbReference>
<dbReference type="Proteomes" id="UP000292039">
    <property type="component" value="Unassembled WGS sequence"/>
</dbReference>
<keyword evidence="1" id="KW-1133">Transmembrane helix</keyword>
<organism evidence="2 3">
    <name type="scientific">Kerstersia gyiorum</name>
    <dbReference type="NCBI Taxonomy" id="206506"/>
    <lineage>
        <taxon>Bacteria</taxon>
        <taxon>Pseudomonadati</taxon>
        <taxon>Pseudomonadota</taxon>
        <taxon>Betaproteobacteria</taxon>
        <taxon>Burkholderiales</taxon>
        <taxon>Alcaligenaceae</taxon>
        <taxon>Kerstersia</taxon>
    </lineage>
</organism>